<proteinExistence type="inferred from homology"/>
<dbReference type="EC" id="3.5.1.88" evidence="2"/>
<dbReference type="EMBL" id="PFAR01000012">
    <property type="protein sequence ID" value="PIR93427.1"/>
    <property type="molecule type" value="Genomic_DNA"/>
</dbReference>
<gene>
    <name evidence="2 3" type="primary">def</name>
    <name evidence="3" type="ORF">COT99_00880</name>
</gene>
<dbReference type="NCBIfam" id="TIGR00079">
    <property type="entry name" value="pept_deformyl"/>
    <property type="match status" value="1"/>
</dbReference>
<dbReference type="PRINTS" id="PR01576">
    <property type="entry name" value="PDEFORMYLASE"/>
</dbReference>
<name>A0A2H0V2U9_9BACT</name>
<evidence type="ECO:0000313" key="4">
    <source>
        <dbReference type="Proteomes" id="UP000228626"/>
    </source>
</evidence>
<comment type="caution">
    <text evidence="3">The sequence shown here is derived from an EMBL/GenBank/DDBJ whole genome shotgun (WGS) entry which is preliminary data.</text>
</comment>
<evidence type="ECO:0000256" key="1">
    <source>
        <dbReference type="ARBA" id="ARBA00010759"/>
    </source>
</evidence>
<dbReference type="GO" id="GO:0046872">
    <property type="term" value="F:metal ion binding"/>
    <property type="evidence" value="ECO:0007669"/>
    <property type="project" value="UniProtKB-KW"/>
</dbReference>
<feature type="binding site" evidence="2">
    <location>
        <position position="90"/>
    </location>
    <ligand>
        <name>Fe cation</name>
        <dbReference type="ChEBI" id="CHEBI:24875"/>
    </ligand>
</feature>
<dbReference type="PANTHER" id="PTHR10458:SF22">
    <property type="entry name" value="PEPTIDE DEFORMYLASE"/>
    <property type="match status" value="1"/>
</dbReference>
<keyword evidence="2" id="KW-0378">Hydrolase</keyword>
<comment type="cofactor">
    <cofactor evidence="2">
        <name>Fe(2+)</name>
        <dbReference type="ChEBI" id="CHEBI:29033"/>
    </cofactor>
    <text evidence="2">Binds 1 Fe(2+) ion.</text>
</comment>
<dbReference type="AlphaFoldDB" id="A0A2H0V2U9"/>
<evidence type="ECO:0000256" key="2">
    <source>
        <dbReference type="HAMAP-Rule" id="MF_00163"/>
    </source>
</evidence>
<dbReference type="InterPro" id="IPR036821">
    <property type="entry name" value="Peptide_deformylase_sf"/>
</dbReference>
<evidence type="ECO:0000313" key="3">
    <source>
        <dbReference type="EMBL" id="PIR93427.1"/>
    </source>
</evidence>
<comment type="function">
    <text evidence="2">Removes the formyl group from the N-terminal Met of newly synthesized proteins. Requires at least a dipeptide for an efficient rate of reaction. N-terminal L-methionine is a prerequisite for activity but the enzyme has broad specificity at other positions.</text>
</comment>
<feature type="binding site" evidence="2">
    <location>
        <position position="132"/>
    </location>
    <ligand>
        <name>Fe cation</name>
        <dbReference type="ChEBI" id="CHEBI:24875"/>
    </ligand>
</feature>
<dbReference type="PIRSF" id="PIRSF004749">
    <property type="entry name" value="Pep_def"/>
    <property type="match status" value="1"/>
</dbReference>
<dbReference type="Proteomes" id="UP000228626">
    <property type="component" value="Unassembled WGS sequence"/>
</dbReference>
<comment type="similarity">
    <text evidence="1 2">Belongs to the polypeptide deformylase family.</text>
</comment>
<dbReference type="Gene3D" id="3.90.45.10">
    <property type="entry name" value="Peptide deformylase"/>
    <property type="match status" value="1"/>
</dbReference>
<dbReference type="HAMAP" id="MF_00163">
    <property type="entry name" value="Pep_deformylase"/>
    <property type="match status" value="1"/>
</dbReference>
<feature type="active site" evidence="2">
    <location>
        <position position="133"/>
    </location>
</feature>
<feature type="binding site" evidence="2">
    <location>
        <position position="136"/>
    </location>
    <ligand>
        <name>Fe cation</name>
        <dbReference type="ChEBI" id="CHEBI:24875"/>
    </ligand>
</feature>
<dbReference type="NCBIfam" id="NF001159">
    <property type="entry name" value="PRK00150.1-3"/>
    <property type="match status" value="1"/>
</dbReference>
<dbReference type="PANTHER" id="PTHR10458">
    <property type="entry name" value="PEPTIDE DEFORMYLASE"/>
    <property type="match status" value="1"/>
</dbReference>
<protein>
    <recommendedName>
        <fullName evidence="2">Peptide deformylase</fullName>
        <shortName evidence="2">PDF</shortName>
        <ecNumber evidence="2">3.5.1.88</ecNumber>
    </recommendedName>
    <alternativeName>
        <fullName evidence="2">Polypeptide deformylase</fullName>
    </alternativeName>
</protein>
<dbReference type="InterPro" id="IPR023635">
    <property type="entry name" value="Peptide_deformylase"/>
</dbReference>
<keyword evidence="2" id="KW-0479">Metal-binding</keyword>
<dbReference type="CDD" id="cd00487">
    <property type="entry name" value="Pep_deformylase"/>
    <property type="match status" value="1"/>
</dbReference>
<keyword evidence="2" id="KW-0408">Iron</keyword>
<keyword evidence="2" id="KW-0648">Protein biosynthesis</keyword>
<accession>A0A2H0V2U9</accession>
<dbReference type="GO" id="GO:0042586">
    <property type="term" value="F:peptide deformylase activity"/>
    <property type="evidence" value="ECO:0007669"/>
    <property type="project" value="UniProtKB-UniRule"/>
</dbReference>
<dbReference type="SUPFAM" id="SSF56420">
    <property type="entry name" value="Peptide deformylase"/>
    <property type="match status" value="1"/>
</dbReference>
<comment type="catalytic activity">
    <reaction evidence="2">
        <text>N-terminal N-formyl-L-methionyl-[peptide] + H2O = N-terminal L-methionyl-[peptide] + formate</text>
        <dbReference type="Rhea" id="RHEA:24420"/>
        <dbReference type="Rhea" id="RHEA-COMP:10639"/>
        <dbReference type="Rhea" id="RHEA-COMP:10640"/>
        <dbReference type="ChEBI" id="CHEBI:15377"/>
        <dbReference type="ChEBI" id="CHEBI:15740"/>
        <dbReference type="ChEBI" id="CHEBI:49298"/>
        <dbReference type="ChEBI" id="CHEBI:64731"/>
        <dbReference type="EC" id="3.5.1.88"/>
    </reaction>
</comment>
<sequence length="149" mass="16790">MPKLLIIITHPNPILRKKSAKIEKADEKTRRLILDMEKTMLEFDGVGLAAPQVGKNIRLIVINTKDGPIAMVNPKITRKSWRKELGEEGCLSLPGVNGNVKRHKKIRAVYCDAKNKKRGIKAEGLLARVIQHEIDHLNGVLFIDYLPAR</sequence>
<reference evidence="4" key="1">
    <citation type="submission" date="2017-09" db="EMBL/GenBank/DDBJ databases">
        <title>Depth-based differentiation of microbial function through sediment-hosted aquifers and enrichment of novel symbionts in the deep terrestrial subsurface.</title>
        <authorList>
            <person name="Probst A.J."/>
            <person name="Ladd B."/>
            <person name="Jarett J.K."/>
            <person name="Geller-Mcgrath D.E."/>
            <person name="Sieber C.M.K."/>
            <person name="Emerson J.B."/>
            <person name="Anantharaman K."/>
            <person name="Thomas B.C."/>
            <person name="Malmstrom R."/>
            <person name="Stieglmeier M."/>
            <person name="Klingl A."/>
            <person name="Woyke T."/>
            <person name="Ryan C.M."/>
            <person name="Banfield J.F."/>
        </authorList>
    </citation>
    <scope>NUCLEOTIDE SEQUENCE [LARGE SCALE GENOMIC DNA]</scope>
</reference>
<dbReference type="Pfam" id="PF01327">
    <property type="entry name" value="Pep_deformylase"/>
    <property type="match status" value="1"/>
</dbReference>
<dbReference type="GO" id="GO:0006412">
    <property type="term" value="P:translation"/>
    <property type="evidence" value="ECO:0007669"/>
    <property type="project" value="UniProtKB-UniRule"/>
</dbReference>
<organism evidence="3 4">
    <name type="scientific">Candidatus Falkowbacteria bacterium CG10_big_fil_rev_8_21_14_0_10_43_10</name>
    <dbReference type="NCBI Taxonomy" id="1974567"/>
    <lineage>
        <taxon>Bacteria</taxon>
        <taxon>Candidatus Falkowiibacteriota</taxon>
    </lineage>
</organism>